<accession>A0ABT0GD58</accession>
<gene>
    <name evidence="1" type="ORF">M0G41_02225</name>
</gene>
<dbReference type="InterPro" id="IPR025563">
    <property type="entry name" value="DUF4286"/>
</dbReference>
<organism evidence="1 2">
    <name type="scientific">Pseudomarimonas salicorniae</name>
    <dbReference type="NCBI Taxonomy" id="2933270"/>
    <lineage>
        <taxon>Bacteria</taxon>
        <taxon>Pseudomonadati</taxon>
        <taxon>Pseudomonadota</taxon>
        <taxon>Gammaproteobacteria</taxon>
        <taxon>Lysobacterales</taxon>
        <taxon>Lysobacteraceae</taxon>
        <taxon>Pseudomarimonas</taxon>
    </lineage>
</organism>
<dbReference type="Pfam" id="PF14114">
    <property type="entry name" value="DUF4286"/>
    <property type="match status" value="1"/>
</dbReference>
<name>A0ABT0GD58_9GAMM</name>
<keyword evidence="2" id="KW-1185">Reference proteome</keyword>
<reference evidence="1" key="1">
    <citation type="submission" date="2022-04" db="EMBL/GenBank/DDBJ databases">
        <title>Lysobacter sp. CAU 1642 isolated from sea sand.</title>
        <authorList>
            <person name="Kim W."/>
        </authorList>
    </citation>
    <scope>NUCLEOTIDE SEQUENCE</scope>
    <source>
        <strain evidence="1">CAU 1642</strain>
    </source>
</reference>
<dbReference type="EMBL" id="JALNMH010000001">
    <property type="protein sequence ID" value="MCK7592481.1"/>
    <property type="molecule type" value="Genomic_DNA"/>
</dbReference>
<evidence type="ECO:0000313" key="1">
    <source>
        <dbReference type="EMBL" id="MCK7592481.1"/>
    </source>
</evidence>
<dbReference type="Proteomes" id="UP001431449">
    <property type="component" value="Unassembled WGS sequence"/>
</dbReference>
<proteinExistence type="predicted"/>
<evidence type="ECO:0000313" key="2">
    <source>
        <dbReference type="Proteomes" id="UP001431449"/>
    </source>
</evidence>
<dbReference type="RefSeq" id="WP_248204674.1">
    <property type="nucleotide sequence ID" value="NZ_JALNMH010000001.1"/>
</dbReference>
<sequence length="103" mass="11537">MIVYEVNLSVEAAIATEYRAWLDAHIAEMLGLPGFLGASLSAVDEPAEDGRVQWSVAYRLRDAASLEAYLATHAPRMREDGQRRFGGRFRASRRVLRPLFDQG</sequence>
<protein>
    <submittedName>
        <fullName evidence="1">DUF4286 family protein</fullName>
    </submittedName>
</protein>
<comment type="caution">
    <text evidence="1">The sequence shown here is derived from an EMBL/GenBank/DDBJ whole genome shotgun (WGS) entry which is preliminary data.</text>
</comment>